<dbReference type="AlphaFoldDB" id="A0A1I4T665"/>
<evidence type="ECO:0000313" key="1">
    <source>
        <dbReference type="EMBL" id="SFM72268.1"/>
    </source>
</evidence>
<evidence type="ECO:0000313" key="2">
    <source>
        <dbReference type="Proteomes" id="UP000183287"/>
    </source>
</evidence>
<dbReference type="Proteomes" id="UP000183287">
    <property type="component" value="Unassembled WGS sequence"/>
</dbReference>
<dbReference type="EMBL" id="FOUB01000047">
    <property type="protein sequence ID" value="SFM72268.1"/>
    <property type="molecule type" value="Genomic_DNA"/>
</dbReference>
<keyword evidence="2" id="KW-1185">Reference proteome</keyword>
<proteinExistence type="predicted"/>
<reference evidence="2" key="1">
    <citation type="submission" date="2016-10" db="EMBL/GenBank/DDBJ databases">
        <authorList>
            <person name="Varghese N."/>
            <person name="Submissions S."/>
        </authorList>
    </citation>
    <scope>NUCLEOTIDE SEQUENCE [LARGE SCALE GENOMIC DNA]</scope>
    <source>
        <strain evidence="2">Nm44</strain>
    </source>
</reference>
<dbReference type="RefSeq" id="WP_074906380.1">
    <property type="nucleotide sequence ID" value="NZ_FOUB01000047.1"/>
</dbReference>
<organism evidence="1 2">
    <name type="scientific">Nitrosomonas communis</name>
    <dbReference type="NCBI Taxonomy" id="44574"/>
    <lineage>
        <taxon>Bacteria</taxon>
        <taxon>Pseudomonadati</taxon>
        <taxon>Pseudomonadota</taxon>
        <taxon>Betaproteobacteria</taxon>
        <taxon>Nitrosomonadales</taxon>
        <taxon>Nitrosomonadaceae</taxon>
        <taxon>Nitrosomonas</taxon>
    </lineage>
</organism>
<sequence length="245" mass="27899">MDTPTALAWLKDTGNPNGRPNSDVVRPIYNGSDITRRWAGNWVVDFAGMEQEEAADYLKPFAYVEEKLRPLRINNNRAARAEKWWQHGEKRPGMRSALTGLTHYIATPETAKHCFFVKFPVQVAPEHSLIVFPREDDATLGILSSRMHCIWALAKGERMGLGNDPRYNASLTFEAFAFPLDFNLKAKTIPENIYFKNIAEAAADLAAWREKWINPEGWLDWEQTEEERVAGFPSRLAPKSEYAAD</sequence>
<name>A0A1I4T665_9PROT</name>
<protein>
    <submittedName>
        <fullName evidence="1">Uncharacterized protein</fullName>
    </submittedName>
</protein>
<gene>
    <name evidence="1" type="ORF">SAMN05421863_104726</name>
</gene>
<accession>A0A1I4T665</accession>